<proteinExistence type="inferred from homology"/>
<evidence type="ECO:0000256" key="1">
    <source>
        <dbReference type="ARBA" id="ARBA00010954"/>
    </source>
</evidence>
<evidence type="ECO:0000313" key="3">
    <source>
        <dbReference type="EMBL" id="EGF83216.1"/>
    </source>
</evidence>
<dbReference type="InterPro" id="IPR008862">
    <property type="entry name" value="Tcp11"/>
</dbReference>
<dbReference type="RefSeq" id="XP_006675739.1">
    <property type="nucleotide sequence ID" value="XM_006675676.1"/>
</dbReference>
<reference evidence="3 4" key="1">
    <citation type="submission" date="2009-12" db="EMBL/GenBank/DDBJ databases">
        <title>The draft genome of Batrachochytrium dendrobatidis.</title>
        <authorList>
            <consortium name="US DOE Joint Genome Institute (JGI-PGF)"/>
            <person name="Kuo A."/>
            <person name="Salamov A."/>
            <person name="Schmutz J."/>
            <person name="Lucas S."/>
            <person name="Pitluck S."/>
            <person name="Rosenblum E."/>
            <person name="Stajich J."/>
            <person name="Eisen M."/>
            <person name="Grigoriev I.V."/>
        </authorList>
    </citation>
    <scope>NUCLEOTIDE SEQUENCE [LARGE SCALE GENOMIC DNA]</scope>
    <source>
        <strain evidence="4">JAM81 / FGSC 10211</strain>
    </source>
</reference>
<dbReference type="STRING" id="684364.F4NUW7"/>
<evidence type="ECO:0000313" key="4">
    <source>
        <dbReference type="Proteomes" id="UP000007241"/>
    </source>
</evidence>
<dbReference type="PANTHER" id="PTHR12832">
    <property type="entry name" value="TESTIS-SPECIFIC PROTEIN PBS13 T-COMPLEX 11"/>
    <property type="match status" value="1"/>
</dbReference>
<evidence type="ECO:0000256" key="2">
    <source>
        <dbReference type="SAM" id="MobiDB-lite"/>
    </source>
</evidence>
<gene>
    <name evidence="3" type="ORF">BATDEDRAFT_34055</name>
</gene>
<keyword evidence="4" id="KW-1185">Reference proteome</keyword>
<feature type="non-terminal residue" evidence="3">
    <location>
        <position position="476"/>
    </location>
</feature>
<feature type="compositionally biased region" description="Low complexity" evidence="2">
    <location>
        <begin position="68"/>
        <end position="84"/>
    </location>
</feature>
<feature type="compositionally biased region" description="Polar residues" evidence="2">
    <location>
        <begin position="406"/>
        <end position="432"/>
    </location>
</feature>
<accession>F4NUW7</accession>
<dbReference type="OrthoDB" id="276323at2759"/>
<dbReference type="EMBL" id="GL882879">
    <property type="protein sequence ID" value="EGF83216.1"/>
    <property type="molecule type" value="Genomic_DNA"/>
</dbReference>
<feature type="region of interest" description="Disordered" evidence="2">
    <location>
        <begin position="68"/>
        <end position="92"/>
    </location>
</feature>
<protein>
    <submittedName>
        <fullName evidence="3">Uncharacterized protein</fullName>
    </submittedName>
</protein>
<organism evidence="3 4">
    <name type="scientific">Batrachochytrium dendrobatidis (strain JAM81 / FGSC 10211)</name>
    <name type="common">Frog chytrid fungus</name>
    <dbReference type="NCBI Taxonomy" id="684364"/>
    <lineage>
        <taxon>Eukaryota</taxon>
        <taxon>Fungi</taxon>
        <taxon>Fungi incertae sedis</taxon>
        <taxon>Chytridiomycota</taxon>
        <taxon>Chytridiomycota incertae sedis</taxon>
        <taxon>Chytridiomycetes</taxon>
        <taxon>Rhizophydiales</taxon>
        <taxon>Rhizophydiales incertae sedis</taxon>
        <taxon>Batrachochytrium</taxon>
    </lineage>
</organism>
<sequence length="476" mass="53589">MEFDRCGFLVIPVMDLTQPAGKPRHLEARFRKLSYHNKCTHAAASATFTFIEARRSKLAHRRDSICRRQAAHQSRASIAQSQRRSQMEQTLEQAARKRQLLLQEKVQLSAETVAHAKAVARSHSEQTAKATAALSAAIEERLKVSAMRRARLQTIPRSRLLDPNSWAIKETADVRNDAAITLQGWWRRRQLVPIANAYAKTNLSLASAKGMSFQKLMQVVQSDRLIKTVARLLLRAKKFGSGISTAEAATTTAPVKWKNPARVLLSAFMIVAYPSETLQSLGSQEEHLKQLAETMLCDFEGWHAAAKSDTMLALGRTFLQSYSAYYAAFDAWKFRDTVKIVDDLVSHFLDLEELWLSVKDQEDAQEQWAPRIDAQQKQIMDRLLQYGQNALDKIQSQRTLRLAAKTTSNVNLNETDGNSNDGPTSMSTSPPRQDQHLEHHYRSTSPKLFQAASPRRVRDSVLHRRTPSSSSGRSAS</sequence>
<comment type="similarity">
    <text evidence="1">Belongs to the TCP11 family.</text>
</comment>
<dbReference type="GeneID" id="18240311"/>
<dbReference type="HOGENOM" id="CLU_574367_0_0_1"/>
<dbReference type="GO" id="GO:0007165">
    <property type="term" value="P:signal transduction"/>
    <property type="evidence" value="ECO:0000318"/>
    <property type="project" value="GO_Central"/>
</dbReference>
<dbReference type="Proteomes" id="UP000007241">
    <property type="component" value="Unassembled WGS sequence"/>
</dbReference>
<name>F4NUW7_BATDJ</name>
<dbReference type="OMA" id="WIGEYKT"/>
<feature type="region of interest" description="Disordered" evidence="2">
    <location>
        <begin position="406"/>
        <end position="476"/>
    </location>
</feature>
<dbReference type="InParanoid" id="F4NUW7"/>
<dbReference type="PANTHER" id="PTHR12832:SF11">
    <property type="entry name" value="LD23868P"/>
    <property type="match status" value="1"/>
</dbReference>
<dbReference type="AlphaFoldDB" id="F4NUW7"/>